<keyword evidence="2" id="KW-1185">Reference proteome</keyword>
<evidence type="ECO:0000313" key="2">
    <source>
        <dbReference type="Proteomes" id="UP000485058"/>
    </source>
</evidence>
<accession>A0A699YVL4</accession>
<dbReference type="EMBL" id="BLLF01000650">
    <property type="protein sequence ID" value="GFH13770.1"/>
    <property type="molecule type" value="Genomic_DNA"/>
</dbReference>
<protein>
    <submittedName>
        <fullName evidence="1">Uncharacterized protein</fullName>
    </submittedName>
</protein>
<reference evidence="1 2" key="1">
    <citation type="submission" date="2020-02" db="EMBL/GenBank/DDBJ databases">
        <title>Draft genome sequence of Haematococcus lacustris strain NIES-144.</title>
        <authorList>
            <person name="Morimoto D."/>
            <person name="Nakagawa S."/>
            <person name="Yoshida T."/>
            <person name="Sawayama S."/>
        </authorList>
    </citation>
    <scope>NUCLEOTIDE SEQUENCE [LARGE SCALE GENOMIC DNA]</scope>
    <source>
        <strain evidence="1 2">NIES-144</strain>
    </source>
</reference>
<organism evidence="1 2">
    <name type="scientific">Haematococcus lacustris</name>
    <name type="common">Green alga</name>
    <name type="synonym">Haematococcus pluvialis</name>
    <dbReference type="NCBI Taxonomy" id="44745"/>
    <lineage>
        <taxon>Eukaryota</taxon>
        <taxon>Viridiplantae</taxon>
        <taxon>Chlorophyta</taxon>
        <taxon>core chlorophytes</taxon>
        <taxon>Chlorophyceae</taxon>
        <taxon>CS clade</taxon>
        <taxon>Chlamydomonadales</taxon>
        <taxon>Haematococcaceae</taxon>
        <taxon>Haematococcus</taxon>
    </lineage>
</organism>
<name>A0A699YVL4_HAELA</name>
<comment type="caution">
    <text evidence="1">The sequence shown here is derived from an EMBL/GenBank/DDBJ whole genome shotgun (WGS) entry which is preliminary data.</text>
</comment>
<dbReference type="Proteomes" id="UP000485058">
    <property type="component" value="Unassembled WGS sequence"/>
</dbReference>
<evidence type="ECO:0000313" key="1">
    <source>
        <dbReference type="EMBL" id="GFH13770.1"/>
    </source>
</evidence>
<proteinExistence type="predicted"/>
<gene>
    <name evidence="1" type="ORF">HaLaN_09715</name>
</gene>
<dbReference type="AlphaFoldDB" id="A0A699YVL4"/>
<sequence length="58" mass="5897">MAMSVALAAAAEGRVPQALLRLVSPGFMASAAATGFRRLRQCAADPILQLSATLGPCP</sequence>